<feature type="compositionally biased region" description="Basic and acidic residues" evidence="7">
    <location>
        <begin position="23"/>
        <end position="65"/>
    </location>
</feature>
<keyword evidence="3" id="KW-0677">Repeat</keyword>
<proteinExistence type="predicted"/>
<dbReference type="AlphaFoldDB" id="A0A7D9IY04"/>
<dbReference type="InterPro" id="IPR013087">
    <property type="entry name" value="Znf_C2H2_type"/>
</dbReference>
<evidence type="ECO:0000256" key="3">
    <source>
        <dbReference type="ARBA" id="ARBA00022737"/>
    </source>
</evidence>
<reference evidence="8" key="1">
    <citation type="submission" date="2020-04" db="EMBL/GenBank/DDBJ databases">
        <authorList>
            <person name="Alioto T."/>
            <person name="Alioto T."/>
            <person name="Gomez Garrido J."/>
        </authorList>
    </citation>
    <scope>NUCLEOTIDE SEQUENCE</scope>
    <source>
        <strain evidence="8">A484AB</strain>
    </source>
</reference>
<dbReference type="GO" id="GO:0010468">
    <property type="term" value="P:regulation of gene expression"/>
    <property type="evidence" value="ECO:0007669"/>
    <property type="project" value="TreeGrafter"/>
</dbReference>
<dbReference type="EMBL" id="CACRXK020008932">
    <property type="protein sequence ID" value="CAB4016011.1"/>
    <property type="molecule type" value="Genomic_DNA"/>
</dbReference>
<dbReference type="PANTHER" id="PTHR16515">
    <property type="entry name" value="PR DOMAIN ZINC FINGER PROTEIN"/>
    <property type="match status" value="1"/>
</dbReference>
<evidence type="ECO:0000313" key="8">
    <source>
        <dbReference type="EMBL" id="CAB4016011.1"/>
    </source>
</evidence>
<dbReference type="OrthoDB" id="6077919at2759"/>
<dbReference type="GO" id="GO:0005634">
    <property type="term" value="C:nucleus"/>
    <property type="evidence" value="ECO:0007669"/>
    <property type="project" value="UniProtKB-SubCell"/>
</dbReference>
<dbReference type="FunFam" id="3.30.160.60:FF:000110">
    <property type="entry name" value="Zinc finger protein-like"/>
    <property type="match status" value="1"/>
</dbReference>
<dbReference type="PROSITE" id="PS00028">
    <property type="entry name" value="ZINC_FINGER_C2H2_1"/>
    <property type="match status" value="4"/>
</dbReference>
<accession>A0A7D9IY04</accession>
<protein>
    <submittedName>
        <fullName evidence="8">Zinc finger 271-like</fullName>
    </submittedName>
</protein>
<organism evidence="8 9">
    <name type="scientific">Paramuricea clavata</name>
    <name type="common">Red gorgonian</name>
    <name type="synonym">Violescent sea-whip</name>
    <dbReference type="NCBI Taxonomy" id="317549"/>
    <lineage>
        <taxon>Eukaryota</taxon>
        <taxon>Metazoa</taxon>
        <taxon>Cnidaria</taxon>
        <taxon>Anthozoa</taxon>
        <taxon>Octocorallia</taxon>
        <taxon>Malacalcyonacea</taxon>
        <taxon>Plexauridae</taxon>
        <taxon>Paramuricea</taxon>
    </lineage>
</organism>
<keyword evidence="2" id="KW-0479">Metal-binding</keyword>
<dbReference type="SMART" id="SM00355">
    <property type="entry name" value="ZnF_C2H2"/>
    <property type="match status" value="4"/>
</dbReference>
<keyword evidence="9" id="KW-1185">Reference proteome</keyword>
<name>A0A7D9IY04_PARCT</name>
<dbReference type="FunFam" id="3.30.160.60:FF:002343">
    <property type="entry name" value="Zinc finger protein 33A"/>
    <property type="match status" value="1"/>
</dbReference>
<keyword evidence="4" id="KW-0863">Zinc-finger</keyword>
<dbReference type="PANTHER" id="PTHR16515:SF49">
    <property type="entry name" value="GASTRULA ZINC FINGER PROTEIN XLCGF49.1-LIKE-RELATED"/>
    <property type="match status" value="1"/>
</dbReference>
<evidence type="ECO:0000256" key="5">
    <source>
        <dbReference type="ARBA" id="ARBA00022833"/>
    </source>
</evidence>
<keyword evidence="6" id="KW-0539">Nucleus</keyword>
<evidence type="ECO:0000256" key="7">
    <source>
        <dbReference type="SAM" id="MobiDB-lite"/>
    </source>
</evidence>
<dbReference type="Pfam" id="PF00096">
    <property type="entry name" value="zf-C2H2"/>
    <property type="match status" value="3"/>
</dbReference>
<evidence type="ECO:0000256" key="6">
    <source>
        <dbReference type="ARBA" id="ARBA00023242"/>
    </source>
</evidence>
<comment type="caution">
    <text evidence="8">The sequence shown here is derived from an EMBL/GenBank/DDBJ whole genome shotgun (WGS) entry which is preliminary data.</text>
</comment>
<sequence length="251" mass="28945">MPRSFLIRKLLAISDNEDDDPTDAGREASEIGKERECAYTDPRPDKRPPVSHHETTTVHEDQTTEKHETTFHCELCTRSFNRASDLKRHQLAHIESKPYTCRVCDRQFTWLGNFHKHCATHAPSTPHLPFYPQPTIFSMCPPPPPPLFNTTPYSNPAFYFSSFPARPPMSHFGGCNQVSRVLQCSICRLTFTTSRALKMHTRIHSGEKPYKCGQCNKAFARKDELHTHKYFHTGNDGLFLRFYFEAIRSTK</sequence>
<comment type="subcellular location">
    <subcellularLocation>
        <location evidence="1">Nucleus</location>
    </subcellularLocation>
</comment>
<evidence type="ECO:0000256" key="4">
    <source>
        <dbReference type="ARBA" id="ARBA00022771"/>
    </source>
</evidence>
<evidence type="ECO:0000256" key="2">
    <source>
        <dbReference type="ARBA" id="ARBA00022723"/>
    </source>
</evidence>
<dbReference type="Proteomes" id="UP001152795">
    <property type="component" value="Unassembled WGS sequence"/>
</dbReference>
<dbReference type="PROSITE" id="PS50157">
    <property type="entry name" value="ZINC_FINGER_C2H2_2"/>
    <property type="match status" value="4"/>
</dbReference>
<gene>
    <name evidence="8" type="ORF">PACLA_8A048045</name>
</gene>
<feature type="region of interest" description="Disordered" evidence="7">
    <location>
        <begin position="14"/>
        <end position="65"/>
    </location>
</feature>
<dbReference type="InterPro" id="IPR036236">
    <property type="entry name" value="Znf_C2H2_sf"/>
</dbReference>
<evidence type="ECO:0000256" key="1">
    <source>
        <dbReference type="ARBA" id="ARBA00004123"/>
    </source>
</evidence>
<dbReference type="GO" id="GO:0008270">
    <property type="term" value="F:zinc ion binding"/>
    <property type="evidence" value="ECO:0007669"/>
    <property type="project" value="UniProtKB-KW"/>
</dbReference>
<dbReference type="InterPro" id="IPR050331">
    <property type="entry name" value="Zinc_finger"/>
</dbReference>
<evidence type="ECO:0000313" key="9">
    <source>
        <dbReference type="Proteomes" id="UP001152795"/>
    </source>
</evidence>
<keyword evidence="5" id="KW-0862">Zinc</keyword>
<dbReference type="Gene3D" id="3.30.160.60">
    <property type="entry name" value="Classic Zinc Finger"/>
    <property type="match status" value="4"/>
</dbReference>
<dbReference type="SUPFAM" id="SSF57667">
    <property type="entry name" value="beta-beta-alpha zinc fingers"/>
    <property type="match status" value="2"/>
</dbReference>